<dbReference type="Gramene" id="EOY00023">
    <property type="protein sequence ID" value="EOY00023"/>
    <property type="gene ID" value="TCM_009379"/>
</dbReference>
<dbReference type="GO" id="GO:0008234">
    <property type="term" value="F:cysteine-type peptidase activity"/>
    <property type="evidence" value="ECO:0007669"/>
    <property type="project" value="InterPro"/>
</dbReference>
<evidence type="ECO:0000259" key="5">
    <source>
        <dbReference type="Pfam" id="PF02902"/>
    </source>
</evidence>
<accession>A0A061E5W0</accession>
<feature type="region of interest" description="Disordered" evidence="4">
    <location>
        <begin position="112"/>
        <end position="200"/>
    </location>
</feature>
<evidence type="ECO:0000313" key="6">
    <source>
        <dbReference type="EMBL" id="EOY00023.1"/>
    </source>
</evidence>
<dbReference type="EMBL" id="CM001880">
    <property type="protein sequence ID" value="EOY00023.1"/>
    <property type="molecule type" value="Genomic_DNA"/>
</dbReference>
<dbReference type="SUPFAM" id="SSF54001">
    <property type="entry name" value="Cysteine proteinases"/>
    <property type="match status" value="1"/>
</dbReference>
<feature type="compositionally biased region" description="Pro residues" evidence="4">
    <location>
        <begin position="121"/>
        <end position="134"/>
    </location>
</feature>
<dbReference type="InterPro" id="IPR038765">
    <property type="entry name" value="Papain-like_cys_pep_sf"/>
</dbReference>
<dbReference type="Proteomes" id="UP000026915">
    <property type="component" value="Chromosome 2"/>
</dbReference>
<keyword evidence="7" id="KW-1185">Reference proteome</keyword>
<dbReference type="HOGENOM" id="CLU_736528_0_0_1"/>
<comment type="similarity">
    <text evidence="1">Belongs to the peptidase C48 family.</text>
</comment>
<evidence type="ECO:0000256" key="3">
    <source>
        <dbReference type="ARBA" id="ARBA00022801"/>
    </source>
</evidence>
<dbReference type="AlphaFoldDB" id="A0A061E5W0"/>
<dbReference type="Pfam" id="PF02902">
    <property type="entry name" value="Peptidase_C48"/>
    <property type="match status" value="1"/>
</dbReference>
<keyword evidence="2" id="KW-0645">Protease</keyword>
<organism evidence="6 7">
    <name type="scientific">Theobroma cacao</name>
    <name type="common">Cacao</name>
    <name type="synonym">Cocoa</name>
    <dbReference type="NCBI Taxonomy" id="3641"/>
    <lineage>
        <taxon>Eukaryota</taxon>
        <taxon>Viridiplantae</taxon>
        <taxon>Streptophyta</taxon>
        <taxon>Embryophyta</taxon>
        <taxon>Tracheophyta</taxon>
        <taxon>Spermatophyta</taxon>
        <taxon>Magnoliopsida</taxon>
        <taxon>eudicotyledons</taxon>
        <taxon>Gunneridae</taxon>
        <taxon>Pentapetalae</taxon>
        <taxon>rosids</taxon>
        <taxon>malvids</taxon>
        <taxon>Malvales</taxon>
        <taxon>Malvaceae</taxon>
        <taxon>Byttnerioideae</taxon>
        <taxon>Theobroma</taxon>
    </lineage>
</organism>
<keyword evidence="3" id="KW-0378">Hydrolase</keyword>
<sequence>MASTGTKQDNVEYLLYVPRHSGGSMRALTSTGTCFGHMMDVELDKSLFYASLVHNLMLRRINEPDAIEAKLWIARVIPNGNICFGAVVGSEDVEANGIRDIDRILALHGASPTAHHAATPAAPPPASSAAPPPASEAAQHSQPTPSLEAPPPSSEVEEGPHPASSRTTTLAHPALVPTPLEAPSHGEITPSLKAPPRPEPEDAFVSLASKYLRNSVLCKRACKHHPQHYKQRICIVDTSFYLILLGMSKEMQPSPTEKTFKLSEAIMPDDVLQYARGERLPWGLPCIEVDSILVLCYFNNHWVIVHINLLKLTMMLVDSSYNQTKALKFGLHDKHMSPRTSLFPIICHQAGYFVSSCRQKRALTQMSYRLNEKTPI</sequence>
<reference evidence="6 7" key="1">
    <citation type="journal article" date="2013" name="Genome Biol.">
        <title>The genome sequence of the most widely cultivated cacao type and its use to identify candidate genes regulating pod color.</title>
        <authorList>
            <person name="Motamayor J.C."/>
            <person name="Mockaitis K."/>
            <person name="Schmutz J."/>
            <person name="Haiminen N."/>
            <person name="Iii D.L."/>
            <person name="Cornejo O."/>
            <person name="Findley S.D."/>
            <person name="Zheng P."/>
            <person name="Utro F."/>
            <person name="Royaert S."/>
            <person name="Saski C."/>
            <person name="Jenkins J."/>
            <person name="Podicheti R."/>
            <person name="Zhao M."/>
            <person name="Scheffler B.E."/>
            <person name="Stack J.C."/>
            <person name="Feltus F.A."/>
            <person name="Mustiga G.M."/>
            <person name="Amores F."/>
            <person name="Phillips W."/>
            <person name="Marelli J.P."/>
            <person name="May G.D."/>
            <person name="Shapiro H."/>
            <person name="Ma J."/>
            <person name="Bustamante C.D."/>
            <person name="Schnell R.J."/>
            <person name="Main D."/>
            <person name="Gilbert D."/>
            <person name="Parida L."/>
            <person name="Kuhn D.N."/>
        </authorList>
    </citation>
    <scope>NUCLEOTIDE SEQUENCE [LARGE SCALE GENOMIC DNA]</scope>
    <source>
        <strain evidence="7">cv. Matina 1-6</strain>
    </source>
</reference>
<gene>
    <name evidence="6" type="ORF">TCM_009379</name>
</gene>
<evidence type="ECO:0000313" key="7">
    <source>
        <dbReference type="Proteomes" id="UP000026915"/>
    </source>
</evidence>
<evidence type="ECO:0000256" key="1">
    <source>
        <dbReference type="ARBA" id="ARBA00005234"/>
    </source>
</evidence>
<feature type="domain" description="Ubiquitin-like protease family profile" evidence="5">
    <location>
        <begin position="222"/>
        <end position="375"/>
    </location>
</feature>
<dbReference type="GO" id="GO:0006508">
    <property type="term" value="P:proteolysis"/>
    <property type="evidence" value="ECO:0007669"/>
    <property type="project" value="UniProtKB-KW"/>
</dbReference>
<protein>
    <recommendedName>
        <fullName evidence="5">Ubiquitin-like protease family profile domain-containing protein</fullName>
    </recommendedName>
</protein>
<dbReference type="InterPro" id="IPR003653">
    <property type="entry name" value="Peptidase_C48_C"/>
</dbReference>
<name>A0A061E5W0_THECC</name>
<proteinExistence type="inferred from homology"/>
<evidence type="ECO:0000256" key="4">
    <source>
        <dbReference type="SAM" id="MobiDB-lite"/>
    </source>
</evidence>
<evidence type="ECO:0000256" key="2">
    <source>
        <dbReference type="ARBA" id="ARBA00022670"/>
    </source>
</evidence>
<dbReference type="InParanoid" id="A0A061E5W0"/>